<keyword evidence="4" id="KW-1185">Reference proteome</keyword>
<dbReference type="Proteomes" id="UP000298225">
    <property type="component" value="Unassembled WGS sequence"/>
</dbReference>
<dbReference type="RefSeq" id="WP_135171251.1">
    <property type="nucleotide sequence ID" value="NZ_SPQU01000020.1"/>
</dbReference>
<feature type="domain" description="Phage capsid-like C-terminal" evidence="2">
    <location>
        <begin position="121"/>
        <end position="409"/>
    </location>
</feature>
<evidence type="ECO:0000313" key="3">
    <source>
        <dbReference type="EMBL" id="TFV34562.1"/>
    </source>
</evidence>
<dbReference type="NCBIfam" id="TIGR01554">
    <property type="entry name" value="major_cap_HK97"/>
    <property type="match status" value="1"/>
</dbReference>
<dbReference type="Gene3D" id="3.30.2400.10">
    <property type="entry name" value="Major capsid protein gp5"/>
    <property type="match status" value="1"/>
</dbReference>
<reference evidence="3 4" key="1">
    <citation type="submission" date="2019-03" db="EMBL/GenBank/DDBJ databases">
        <title>Bradyrhizobium strains diversity isolated from Chamaecrista fasciculata.</title>
        <authorList>
            <person name="Urquiaga M.C.O."/>
            <person name="Hungria M."/>
            <person name="Delamuta J.R.M."/>
        </authorList>
    </citation>
    <scope>NUCLEOTIDE SEQUENCE [LARGE SCALE GENOMIC DNA]</scope>
    <source>
        <strain evidence="3 4">CNPSo 3424</strain>
    </source>
</reference>
<proteinExistence type="predicted"/>
<evidence type="ECO:0000256" key="1">
    <source>
        <dbReference type="ARBA" id="ARBA00004328"/>
    </source>
</evidence>
<dbReference type="SUPFAM" id="SSF56563">
    <property type="entry name" value="Major capsid protein gp5"/>
    <property type="match status" value="1"/>
</dbReference>
<organism evidence="3 4">
    <name type="scientific">Bradyrhizobium frederickii</name>
    <dbReference type="NCBI Taxonomy" id="2560054"/>
    <lineage>
        <taxon>Bacteria</taxon>
        <taxon>Pseudomonadati</taxon>
        <taxon>Pseudomonadota</taxon>
        <taxon>Alphaproteobacteria</taxon>
        <taxon>Hyphomicrobiales</taxon>
        <taxon>Nitrobacteraceae</taxon>
        <taxon>Bradyrhizobium</taxon>
    </lineage>
</organism>
<dbReference type="AlphaFoldDB" id="A0A4Y9KY19"/>
<dbReference type="Pfam" id="PF05065">
    <property type="entry name" value="Phage_capsid"/>
    <property type="match status" value="1"/>
</dbReference>
<comment type="caution">
    <text evidence="3">The sequence shown here is derived from an EMBL/GenBank/DDBJ whole genome shotgun (WGS) entry which is preliminary data.</text>
</comment>
<sequence length="416" mass="44645">MASLQELRAQGAAIVVAMQAMADKPADKWNRDVDGAEWDKLDAQLVEIQANIKRQERVIQAAADNLQRDLVVDAALRVGQDQKSEASLLFAKWVRGGDAVMSAEDWTKIRATMSTTTNSQGGYTVQTEVQKTVLDALKAYGGMRAVATVIQTSQGNPMNYPTSDGTSETGEIIAQNTTATAADPSFGMVALNVYKFSSKIIAVPFELLQDSEVDIEAFVIKRCTTRLGRITNTKFTVGAGDGSSEPNGIVTAASTGVTAGNGTSQVTAVVYDSLIDMQHSVDPAYRETGECKWMMHDSSVKVIRKIKDGQSRPIFVPGWDFAIPTGGKAGKIPDSLLGDPIQVNQDMAVMAASAKSIAYGKLNEYTIRDVMDVTMFRFTDSAYTKLGQVGFLAWLRSGGNLIDVGGAVKLFVNAAS</sequence>
<comment type="subcellular location">
    <subcellularLocation>
        <location evidence="1">Virion</location>
    </subcellularLocation>
</comment>
<protein>
    <submittedName>
        <fullName evidence="3">Phage major capsid protein</fullName>
    </submittedName>
</protein>
<dbReference type="OrthoDB" id="9786516at2"/>
<dbReference type="EMBL" id="SPQU01000020">
    <property type="protein sequence ID" value="TFV34562.1"/>
    <property type="molecule type" value="Genomic_DNA"/>
</dbReference>
<dbReference type="InterPro" id="IPR024455">
    <property type="entry name" value="Phage_capsid"/>
</dbReference>
<name>A0A4Y9KY19_9BRAD</name>
<accession>A0A4Y9KY19</accession>
<evidence type="ECO:0000313" key="4">
    <source>
        <dbReference type="Proteomes" id="UP000298225"/>
    </source>
</evidence>
<dbReference type="InterPro" id="IPR054612">
    <property type="entry name" value="Phage_capsid-like_C"/>
</dbReference>
<gene>
    <name evidence="3" type="ORF">E4K66_30820</name>
</gene>
<evidence type="ECO:0000259" key="2">
    <source>
        <dbReference type="Pfam" id="PF05065"/>
    </source>
</evidence>